<evidence type="ECO:0000256" key="3">
    <source>
        <dbReference type="HAMAP-Rule" id="MF_01077"/>
    </source>
</evidence>
<comment type="caution">
    <text evidence="6">The sequence shown here is derived from an EMBL/GenBank/DDBJ whole genome shotgun (WGS) entry which is preliminary data.</text>
</comment>
<reference evidence="6 7" key="1">
    <citation type="journal article" date="2013" name="Genome Announc.">
        <title>Draft Genome Sequence for Desulfovibrio africanus Strain PCS.</title>
        <authorList>
            <person name="Brown S.D."/>
            <person name="Utturkar S.M."/>
            <person name="Arkin A.P."/>
            <person name="Deutschbauer A.M."/>
            <person name="Elias D.A."/>
            <person name="Hazen T.C."/>
            <person name="Chakraborty R."/>
        </authorList>
    </citation>
    <scope>NUCLEOTIDE SEQUENCE [LARGE SCALE GENOMIC DNA]</scope>
    <source>
        <strain evidence="6 7">PCS</strain>
    </source>
</reference>
<sequence length="170" mass="19127">MAVTTEITNRIAQAARTVVEPMGLSLWGVEIVLDGRGQTVLVYVESPTGVSVEQLAEASRNIGLVLDVEDFIPGTYRLELSSPGFERSFFSTDQMRDYMGEKVEIRTSVPLGDRRKFRGILKEVREDSIAVEAEGQLFNLRWEDVKKARLIVEDPWKHADKKKTQGKSKA</sequence>
<evidence type="ECO:0000313" key="6">
    <source>
        <dbReference type="EMBL" id="EMG38365.1"/>
    </source>
</evidence>
<dbReference type="InterPro" id="IPR036847">
    <property type="entry name" value="RimP_C_sf"/>
</dbReference>
<dbReference type="FunFam" id="3.30.300.70:FF:000001">
    <property type="entry name" value="Ribosome maturation factor RimP"/>
    <property type="match status" value="1"/>
</dbReference>
<organism evidence="6 7">
    <name type="scientific">Desulfocurvibacter africanus PCS</name>
    <dbReference type="NCBI Taxonomy" id="1262666"/>
    <lineage>
        <taxon>Bacteria</taxon>
        <taxon>Pseudomonadati</taxon>
        <taxon>Thermodesulfobacteriota</taxon>
        <taxon>Desulfovibrionia</taxon>
        <taxon>Desulfovibrionales</taxon>
        <taxon>Desulfovibrionaceae</taxon>
        <taxon>Desulfocurvibacter</taxon>
    </lineage>
</organism>
<dbReference type="SUPFAM" id="SSF75420">
    <property type="entry name" value="YhbC-like, N-terminal domain"/>
    <property type="match status" value="1"/>
</dbReference>
<dbReference type="GO" id="GO:0006412">
    <property type="term" value="P:translation"/>
    <property type="evidence" value="ECO:0007669"/>
    <property type="project" value="TreeGrafter"/>
</dbReference>
<dbReference type="InterPro" id="IPR028998">
    <property type="entry name" value="RimP_C"/>
</dbReference>
<dbReference type="InterPro" id="IPR028989">
    <property type="entry name" value="RimP_N"/>
</dbReference>
<dbReference type="EMBL" id="AOSV01000005">
    <property type="protein sequence ID" value="EMG38365.1"/>
    <property type="molecule type" value="Genomic_DNA"/>
</dbReference>
<feature type="domain" description="Ribosome maturation factor RimP N-terminal" evidence="4">
    <location>
        <begin position="16"/>
        <end position="86"/>
    </location>
</feature>
<dbReference type="PANTHER" id="PTHR33867">
    <property type="entry name" value="RIBOSOME MATURATION FACTOR RIMP"/>
    <property type="match status" value="1"/>
</dbReference>
<comment type="similarity">
    <text evidence="3">Belongs to the RimP family.</text>
</comment>
<accession>M5PWK4</accession>
<dbReference type="Gene3D" id="3.30.300.70">
    <property type="entry name" value="RimP-like superfamily, N-terminal"/>
    <property type="match status" value="1"/>
</dbReference>
<proteinExistence type="inferred from homology"/>
<dbReference type="OrthoDB" id="9805006at2"/>
<comment type="function">
    <text evidence="3">Required for maturation of 30S ribosomal subunits.</text>
</comment>
<name>M5PWK4_DESAF</name>
<dbReference type="InterPro" id="IPR003728">
    <property type="entry name" value="Ribosome_maturation_RimP"/>
</dbReference>
<comment type="subcellular location">
    <subcellularLocation>
        <location evidence="3">Cytoplasm</location>
    </subcellularLocation>
</comment>
<dbReference type="GO" id="GO:0000028">
    <property type="term" value="P:ribosomal small subunit assembly"/>
    <property type="evidence" value="ECO:0007669"/>
    <property type="project" value="TreeGrafter"/>
</dbReference>
<protein>
    <recommendedName>
        <fullName evidence="3">Ribosome maturation factor RimP</fullName>
    </recommendedName>
</protein>
<keyword evidence="2 3" id="KW-0690">Ribosome biogenesis</keyword>
<dbReference type="Proteomes" id="UP000011922">
    <property type="component" value="Unassembled WGS sequence"/>
</dbReference>
<evidence type="ECO:0000256" key="1">
    <source>
        <dbReference type="ARBA" id="ARBA00022490"/>
    </source>
</evidence>
<evidence type="ECO:0000259" key="5">
    <source>
        <dbReference type="Pfam" id="PF17384"/>
    </source>
</evidence>
<dbReference type="RefSeq" id="WP_005984341.1">
    <property type="nucleotide sequence ID" value="NZ_AOSV01000005.1"/>
</dbReference>
<dbReference type="GO" id="GO:0005829">
    <property type="term" value="C:cytosol"/>
    <property type="evidence" value="ECO:0007669"/>
    <property type="project" value="TreeGrafter"/>
</dbReference>
<dbReference type="PATRIC" id="fig|1262666.3.peg.877"/>
<gene>
    <name evidence="3" type="primary">rimP</name>
    <name evidence="6" type="ORF">PCS_00868</name>
</gene>
<dbReference type="HAMAP" id="MF_01077">
    <property type="entry name" value="RimP"/>
    <property type="match status" value="1"/>
</dbReference>
<keyword evidence="1 3" id="KW-0963">Cytoplasm</keyword>
<dbReference type="Pfam" id="PF02576">
    <property type="entry name" value="RimP_N"/>
    <property type="match status" value="1"/>
</dbReference>
<evidence type="ECO:0000259" key="4">
    <source>
        <dbReference type="Pfam" id="PF02576"/>
    </source>
</evidence>
<dbReference type="CDD" id="cd01734">
    <property type="entry name" value="YlxS_C"/>
    <property type="match status" value="1"/>
</dbReference>
<evidence type="ECO:0000256" key="2">
    <source>
        <dbReference type="ARBA" id="ARBA00022517"/>
    </source>
</evidence>
<dbReference type="AlphaFoldDB" id="M5PWK4"/>
<evidence type="ECO:0000313" key="7">
    <source>
        <dbReference type="Proteomes" id="UP000011922"/>
    </source>
</evidence>
<dbReference type="SUPFAM" id="SSF74942">
    <property type="entry name" value="YhbC-like, C-terminal domain"/>
    <property type="match status" value="1"/>
</dbReference>
<dbReference type="InterPro" id="IPR035956">
    <property type="entry name" value="RimP_N_sf"/>
</dbReference>
<dbReference type="PANTHER" id="PTHR33867:SF1">
    <property type="entry name" value="RIBOSOME MATURATION FACTOR RIMP"/>
    <property type="match status" value="1"/>
</dbReference>
<dbReference type="Pfam" id="PF17384">
    <property type="entry name" value="DUF150_C"/>
    <property type="match status" value="1"/>
</dbReference>
<dbReference type="Gene3D" id="2.30.30.180">
    <property type="entry name" value="Ribosome maturation factor RimP, C-terminal domain"/>
    <property type="match status" value="1"/>
</dbReference>
<feature type="domain" description="Ribosome maturation factor RimP C-terminal" evidence="5">
    <location>
        <begin position="96"/>
        <end position="153"/>
    </location>
</feature>